<evidence type="ECO:0000259" key="2">
    <source>
        <dbReference type="PROSITE" id="PS50943"/>
    </source>
</evidence>
<gene>
    <name evidence="3" type="ORF">CBEIBR21_13655</name>
</gene>
<dbReference type="InterPro" id="IPR001387">
    <property type="entry name" value="Cro/C1-type_HTH"/>
</dbReference>
<reference evidence="3 4" key="1">
    <citation type="submission" date="2017-02" db="EMBL/GenBank/DDBJ databases">
        <title>Genome sequence of Clostridium beijerinckii Br21.</title>
        <authorList>
            <person name="Fonseca B.C."/>
            <person name="Guazzaroni M.E."/>
            <person name="Riano-Pachon D.M."/>
            <person name="Reginatto V."/>
        </authorList>
    </citation>
    <scope>NUCLEOTIDE SEQUENCE [LARGE SCALE GENOMIC DNA]</scope>
    <source>
        <strain evidence="3 4">Br21</strain>
    </source>
</reference>
<evidence type="ECO:0000313" key="3">
    <source>
        <dbReference type="EMBL" id="OOP72857.1"/>
    </source>
</evidence>
<proteinExistence type="predicted"/>
<dbReference type="PANTHER" id="PTHR46558">
    <property type="entry name" value="TRACRIPTIONAL REGULATORY PROTEIN-RELATED-RELATED"/>
    <property type="match status" value="1"/>
</dbReference>
<dbReference type="SUPFAM" id="SSF47413">
    <property type="entry name" value="lambda repressor-like DNA-binding domains"/>
    <property type="match status" value="1"/>
</dbReference>
<feature type="domain" description="HTH cro/C1-type" evidence="2">
    <location>
        <begin position="12"/>
        <end position="66"/>
    </location>
</feature>
<dbReference type="Pfam" id="PF01381">
    <property type="entry name" value="HTH_3"/>
    <property type="match status" value="1"/>
</dbReference>
<dbReference type="PANTHER" id="PTHR46558:SF4">
    <property type="entry name" value="DNA-BIDING PHAGE PROTEIN"/>
    <property type="match status" value="1"/>
</dbReference>
<dbReference type="AlphaFoldDB" id="A0A1S9N5P7"/>
<evidence type="ECO:0000256" key="1">
    <source>
        <dbReference type="ARBA" id="ARBA00023125"/>
    </source>
</evidence>
<dbReference type="EMBL" id="MWMH01000004">
    <property type="protein sequence ID" value="OOP72857.1"/>
    <property type="molecule type" value="Genomic_DNA"/>
</dbReference>
<dbReference type="SMART" id="SM00530">
    <property type="entry name" value="HTH_XRE"/>
    <property type="match status" value="1"/>
</dbReference>
<name>A0A1S9N5P7_CLOBE</name>
<dbReference type="Gene3D" id="1.10.260.40">
    <property type="entry name" value="lambda repressor-like DNA-binding domains"/>
    <property type="match status" value="1"/>
</dbReference>
<protein>
    <recommendedName>
        <fullName evidence="2">HTH cro/C1-type domain-containing protein</fullName>
    </recommendedName>
</protein>
<dbReference type="InterPro" id="IPR010982">
    <property type="entry name" value="Lambda_DNA-bd_dom_sf"/>
</dbReference>
<dbReference type="GO" id="GO:0003677">
    <property type="term" value="F:DNA binding"/>
    <property type="evidence" value="ECO:0007669"/>
    <property type="project" value="UniProtKB-KW"/>
</dbReference>
<dbReference type="CDD" id="cd00093">
    <property type="entry name" value="HTH_XRE"/>
    <property type="match status" value="1"/>
</dbReference>
<dbReference type="Proteomes" id="UP000190959">
    <property type="component" value="Unassembled WGS sequence"/>
</dbReference>
<accession>A0A1S9N5P7</accession>
<sequence>MNLDYKLIGLRIKNYRNQQNITQNQLSEMLDVSNVYISKIERGTTKINLEMLYKISIILNIPISFLLTGIDEESNNYLDSEIAELISKCGIKKKKLIYELIKAVVKS</sequence>
<keyword evidence="1" id="KW-0238">DNA-binding</keyword>
<comment type="caution">
    <text evidence="3">The sequence shown here is derived from an EMBL/GenBank/DDBJ whole genome shotgun (WGS) entry which is preliminary data.</text>
</comment>
<evidence type="ECO:0000313" key="4">
    <source>
        <dbReference type="Proteomes" id="UP000190959"/>
    </source>
</evidence>
<organism evidence="3 4">
    <name type="scientific">Clostridium beijerinckii</name>
    <name type="common">Clostridium MP</name>
    <dbReference type="NCBI Taxonomy" id="1520"/>
    <lineage>
        <taxon>Bacteria</taxon>
        <taxon>Bacillati</taxon>
        <taxon>Bacillota</taxon>
        <taxon>Clostridia</taxon>
        <taxon>Eubacteriales</taxon>
        <taxon>Clostridiaceae</taxon>
        <taxon>Clostridium</taxon>
    </lineage>
</organism>
<dbReference type="PROSITE" id="PS50943">
    <property type="entry name" value="HTH_CROC1"/>
    <property type="match status" value="1"/>
</dbReference>
<dbReference type="RefSeq" id="WP_078115943.1">
    <property type="nucleotide sequence ID" value="NZ_MWMH01000004.1"/>
</dbReference>